<sequence length="249" mass="26190">MSSTLVTPGPTPTHGSGNENGGNGGGIAGGAGPNNSISTPSSLYLITFAVTLSLLLSVSCAILTRNVVLRARERRLRAAIAAGVVVPDELAQQHGIRQTGFHARQFGERPVLWDVWMPSEEKMKTDWATLRPVSVVPLLASTTDSGSARATTPVARPVHRTLFERALQLPPLPRLPASSSAPAAAPPTTQPTSAITDLESQPGVRVAVLVAMPTQQRRSTHARNPDDEPLPEVVLGTSDVVWNSGAPKS</sequence>
<proteinExistence type="predicted"/>
<feature type="region of interest" description="Disordered" evidence="1">
    <location>
        <begin position="1"/>
        <end position="33"/>
    </location>
</feature>
<dbReference type="OrthoDB" id="10596339at2759"/>
<keyword evidence="2" id="KW-0812">Transmembrane</keyword>
<dbReference type="Proteomes" id="UP000077266">
    <property type="component" value="Unassembled WGS sequence"/>
</dbReference>
<keyword evidence="2" id="KW-0472">Membrane</keyword>
<gene>
    <name evidence="3" type="ORF">EXIGLDRAFT_744204</name>
</gene>
<feature type="compositionally biased region" description="Low complexity" evidence="1">
    <location>
        <begin position="171"/>
        <end position="183"/>
    </location>
</feature>
<keyword evidence="2" id="KW-1133">Transmembrane helix</keyword>
<protein>
    <submittedName>
        <fullName evidence="3">Uncharacterized protein</fullName>
    </submittedName>
</protein>
<evidence type="ECO:0000256" key="2">
    <source>
        <dbReference type="SAM" id="Phobius"/>
    </source>
</evidence>
<dbReference type="EMBL" id="KV425885">
    <property type="protein sequence ID" value="KZW02991.1"/>
    <property type="molecule type" value="Genomic_DNA"/>
</dbReference>
<organism evidence="3 4">
    <name type="scientific">Exidia glandulosa HHB12029</name>
    <dbReference type="NCBI Taxonomy" id="1314781"/>
    <lineage>
        <taxon>Eukaryota</taxon>
        <taxon>Fungi</taxon>
        <taxon>Dikarya</taxon>
        <taxon>Basidiomycota</taxon>
        <taxon>Agaricomycotina</taxon>
        <taxon>Agaricomycetes</taxon>
        <taxon>Auriculariales</taxon>
        <taxon>Exidiaceae</taxon>
        <taxon>Exidia</taxon>
    </lineage>
</organism>
<evidence type="ECO:0000313" key="4">
    <source>
        <dbReference type="Proteomes" id="UP000077266"/>
    </source>
</evidence>
<name>A0A165Q2K3_EXIGL</name>
<keyword evidence="4" id="KW-1185">Reference proteome</keyword>
<reference evidence="3 4" key="1">
    <citation type="journal article" date="2016" name="Mol. Biol. Evol.">
        <title>Comparative Genomics of Early-Diverging Mushroom-Forming Fungi Provides Insights into the Origins of Lignocellulose Decay Capabilities.</title>
        <authorList>
            <person name="Nagy L.G."/>
            <person name="Riley R."/>
            <person name="Tritt A."/>
            <person name="Adam C."/>
            <person name="Daum C."/>
            <person name="Floudas D."/>
            <person name="Sun H."/>
            <person name="Yadav J.S."/>
            <person name="Pangilinan J."/>
            <person name="Larsson K.H."/>
            <person name="Matsuura K."/>
            <person name="Barry K."/>
            <person name="Labutti K."/>
            <person name="Kuo R."/>
            <person name="Ohm R.A."/>
            <person name="Bhattacharya S.S."/>
            <person name="Shirouzu T."/>
            <person name="Yoshinaga Y."/>
            <person name="Martin F.M."/>
            <person name="Grigoriev I.V."/>
            <person name="Hibbett D.S."/>
        </authorList>
    </citation>
    <scope>NUCLEOTIDE SEQUENCE [LARGE SCALE GENOMIC DNA]</scope>
    <source>
        <strain evidence="3 4">HHB12029</strain>
    </source>
</reference>
<feature type="region of interest" description="Disordered" evidence="1">
    <location>
        <begin position="171"/>
        <end position="200"/>
    </location>
</feature>
<feature type="transmembrane region" description="Helical" evidence="2">
    <location>
        <begin position="43"/>
        <end position="68"/>
    </location>
</feature>
<evidence type="ECO:0000313" key="3">
    <source>
        <dbReference type="EMBL" id="KZW02991.1"/>
    </source>
</evidence>
<feature type="region of interest" description="Disordered" evidence="1">
    <location>
        <begin position="213"/>
        <end position="249"/>
    </location>
</feature>
<feature type="compositionally biased region" description="Gly residues" evidence="1">
    <location>
        <begin position="18"/>
        <end position="32"/>
    </location>
</feature>
<dbReference type="InParanoid" id="A0A165Q2K3"/>
<evidence type="ECO:0000256" key="1">
    <source>
        <dbReference type="SAM" id="MobiDB-lite"/>
    </source>
</evidence>
<accession>A0A165Q2K3</accession>
<dbReference type="AlphaFoldDB" id="A0A165Q2K3"/>